<proteinExistence type="predicted"/>
<evidence type="ECO:0000256" key="2">
    <source>
        <dbReference type="PROSITE-ProRule" id="PRU10141"/>
    </source>
</evidence>
<dbReference type="Gene3D" id="1.10.510.10">
    <property type="entry name" value="Transferase(Phosphotransferase) domain 1"/>
    <property type="match status" value="1"/>
</dbReference>
<keyword evidence="2" id="KW-0067">ATP-binding</keyword>
<evidence type="ECO:0000259" key="3">
    <source>
        <dbReference type="PROSITE" id="PS50011"/>
    </source>
</evidence>
<dbReference type="PANTHER" id="PTHR48011:SF86">
    <property type="entry name" value="MITOGEN-ACTIVATED PROTEIN KINASE 4-LIKE"/>
    <property type="match status" value="1"/>
</dbReference>
<comment type="caution">
    <text evidence="4">The sequence shown here is derived from an EMBL/GenBank/DDBJ whole genome shotgun (WGS) entry which is preliminary data.</text>
</comment>
<dbReference type="SUPFAM" id="SSF56112">
    <property type="entry name" value="Protein kinase-like (PK-like)"/>
    <property type="match status" value="1"/>
</dbReference>
<dbReference type="PROSITE" id="PS00107">
    <property type="entry name" value="PROTEIN_KINASE_ATP"/>
    <property type="match status" value="1"/>
</dbReference>
<dbReference type="InterPro" id="IPR016123">
    <property type="entry name" value="Mog1/PsbP_a/b/a-sand"/>
</dbReference>
<dbReference type="GO" id="GO:0009535">
    <property type="term" value="C:chloroplast thylakoid membrane"/>
    <property type="evidence" value="ECO:0007669"/>
    <property type="project" value="UniProtKB-SubCell"/>
</dbReference>
<reference evidence="5" key="1">
    <citation type="submission" date="2024-07" db="EMBL/GenBank/DDBJ databases">
        <title>Two chromosome-level genome assemblies of Korean endemic species Abeliophyllum distichum and Forsythia ovata (Oleaceae).</title>
        <authorList>
            <person name="Jang H."/>
        </authorList>
    </citation>
    <scope>NUCLEOTIDE SEQUENCE [LARGE SCALE GENOMIC DNA]</scope>
</reference>
<dbReference type="InterPro" id="IPR052751">
    <property type="entry name" value="Plant_MAPKKK"/>
</dbReference>
<dbReference type="Gene3D" id="3.40.1000.10">
    <property type="entry name" value="Mog1/PsbP, alpha/beta/alpha sandwich"/>
    <property type="match status" value="1"/>
</dbReference>
<dbReference type="Proteomes" id="UP001604277">
    <property type="component" value="Unassembled WGS sequence"/>
</dbReference>
<dbReference type="GO" id="GO:0005524">
    <property type="term" value="F:ATP binding"/>
    <property type="evidence" value="ECO:0007669"/>
    <property type="project" value="UniProtKB-UniRule"/>
</dbReference>
<evidence type="ECO:0000313" key="5">
    <source>
        <dbReference type="Proteomes" id="UP001604277"/>
    </source>
</evidence>
<evidence type="ECO:0000313" key="4">
    <source>
        <dbReference type="EMBL" id="KAL2529769.1"/>
    </source>
</evidence>
<comment type="subcellular location">
    <subcellularLocation>
        <location evidence="1">Plastid</location>
        <location evidence="1">Chloroplast thylakoid membrane</location>
    </subcellularLocation>
</comment>
<dbReference type="SUPFAM" id="SSF55724">
    <property type="entry name" value="Mog1p/PsbP-like"/>
    <property type="match status" value="1"/>
</dbReference>
<evidence type="ECO:0000256" key="1">
    <source>
        <dbReference type="ARBA" id="ARBA00004334"/>
    </source>
</evidence>
<dbReference type="AlphaFoldDB" id="A0ABD1UXI0"/>
<dbReference type="EMBL" id="JBFOLJ010000006">
    <property type="protein sequence ID" value="KAL2529769.1"/>
    <property type="molecule type" value="Genomic_DNA"/>
</dbReference>
<dbReference type="Pfam" id="PF00069">
    <property type="entry name" value="Pkinase"/>
    <property type="match status" value="1"/>
</dbReference>
<sequence>MSTIKWKKNQILGSGSYGTVHVASPSEHDPNSTDVVAVKSASFPHAYLLKNESNVLYELRGCPEIVLCFGDDISVENNKEVYNVMLEFAWKDGLNHLKIADFGLAKEAGKEQVFDVKKDSYHCGTLVYSSPESVAFGVHEAAADIWSLGCTVIEMITGEKIWKTISRQELINEIMRGEPKIPQNISDIAKDFLRRCLAKEKSKRWTADKLLYHSFIVDNLVKVPENCDEFISASVVPINVEELTKCRSGEKVRASLEKEASGKVGISTLFAARTMNVIASTRQGNSSISINKILHRITPFCFLNLDSVCARKEFGTKRRELLFQAVSAVISLPALTSVALADNGLELVEDFRVYTDEVNKFKITIPQDWQVGTGEGDGVRSLIAFYPQDTSNSNVSIAITSLGADFTRLESFGKVDAFAENLIGGLDRSWQRPPGVAAKLVDSKAANGLYYIEYTLKNPGESCRHLFSVLGIADNGFYNRLYTLTGQFLDEEAEKFGPIIAKAVASFRLI</sequence>
<dbReference type="InterPro" id="IPR002683">
    <property type="entry name" value="PsbP_C"/>
</dbReference>
<feature type="domain" description="Protein kinase" evidence="3">
    <location>
        <begin position="1"/>
        <end position="216"/>
    </location>
</feature>
<dbReference type="PANTHER" id="PTHR48011">
    <property type="entry name" value="CCR4-NOT TRANSCRIPTIONAL COMPLEX SUBUNIT CAF120-RELATED"/>
    <property type="match status" value="1"/>
</dbReference>
<accession>A0ABD1UXI0</accession>
<organism evidence="4 5">
    <name type="scientific">Forsythia ovata</name>
    <dbReference type="NCBI Taxonomy" id="205694"/>
    <lineage>
        <taxon>Eukaryota</taxon>
        <taxon>Viridiplantae</taxon>
        <taxon>Streptophyta</taxon>
        <taxon>Embryophyta</taxon>
        <taxon>Tracheophyta</taxon>
        <taxon>Spermatophyta</taxon>
        <taxon>Magnoliopsida</taxon>
        <taxon>eudicotyledons</taxon>
        <taxon>Gunneridae</taxon>
        <taxon>Pentapetalae</taxon>
        <taxon>asterids</taxon>
        <taxon>lamiids</taxon>
        <taxon>Lamiales</taxon>
        <taxon>Oleaceae</taxon>
        <taxon>Forsythieae</taxon>
        <taxon>Forsythia</taxon>
    </lineage>
</organism>
<protein>
    <submittedName>
        <fullName evidence="4">23 kDa subunit of oxygen evolving system of photosystem II</fullName>
    </submittedName>
</protein>
<dbReference type="Pfam" id="PF01789">
    <property type="entry name" value="PsbP"/>
    <property type="match status" value="1"/>
</dbReference>
<dbReference type="InterPro" id="IPR017441">
    <property type="entry name" value="Protein_kinase_ATP_BS"/>
</dbReference>
<dbReference type="InterPro" id="IPR000719">
    <property type="entry name" value="Prot_kinase_dom"/>
</dbReference>
<dbReference type="PROSITE" id="PS50011">
    <property type="entry name" value="PROTEIN_KINASE_DOM"/>
    <property type="match status" value="1"/>
</dbReference>
<dbReference type="InterPro" id="IPR011009">
    <property type="entry name" value="Kinase-like_dom_sf"/>
</dbReference>
<keyword evidence="2" id="KW-0547">Nucleotide-binding</keyword>
<gene>
    <name evidence="4" type="ORF">Fot_22370</name>
</gene>
<keyword evidence="5" id="KW-1185">Reference proteome</keyword>
<name>A0ABD1UXI0_9LAMI</name>
<feature type="binding site" evidence="2">
    <location>
        <position position="39"/>
    </location>
    <ligand>
        <name>ATP</name>
        <dbReference type="ChEBI" id="CHEBI:30616"/>
    </ligand>
</feature>